<dbReference type="InterPro" id="IPR003012">
    <property type="entry name" value="Tet_transcr_reg_TetR"/>
</dbReference>
<dbReference type="EMBL" id="JAKRKC020000001">
    <property type="protein sequence ID" value="MCK2217154.1"/>
    <property type="molecule type" value="Genomic_DNA"/>
</dbReference>
<dbReference type="InterPro" id="IPR001647">
    <property type="entry name" value="HTH_TetR"/>
</dbReference>
<feature type="DNA-binding region" description="H-T-H motif" evidence="5">
    <location>
        <begin position="23"/>
        <end position="42"/>
    </location>
</feature>
<evidence type="ECO:0000313" key="8">
    <source>
        <dbReference type="Proteomes" id="UP001317259"/>
    </source>
</evidence>
<evidence type="ECO:0000256" key="1">
    <source>
        <dbReference type="ARBA" id="ARBA00022491"/>
    </source>
</evidence>
<organism evidence="7 8">
    <name type="scientific">Actinomadura luzonensis</name>
    <dbReference type="NCBI Taxonomy" id="2805427"/>
    <lineage>
        <taxon>Bacteria</taxon>
        <taxon>Bacillati</taxon>
        <taxon>Actinomycetota</taxon>
        <taxon>Actinomycetes</taxon>
        <taxon>Streptosporangiales</taxon>
        <taxon>Thermomonosporaceae</taxon>
        <taxon>Actinomadura</taxon>
    </lineage>
</organism>
<protein>
    <submittedName>
        <fullName evidence="7">TetR/AcrR family transcriptional regulator C-terminal domain-containing protein</fullName>
    </submittedName>
</protein>
<dbReference type="Gene3D" id="1.10.357.10">
    <property type="entry name" value="Tetracycline Repressor, domain 2"/>
    <property type="match status" value="1"/>
</dbReference>
<evidence type="ECO:0000259" key="6">
    <source>
        <dbReference type="PROSITE" id="PS50977"/>
    </source>
</evidence>
<evidence type="ECO:0000256" key="2">
    <source>
        <dbReference type="ARBA" id="ARBA00023015"/>
    </source>
</evidence>
<feature type="domain" description="HTH tetR-type" evidence="6">
    <location>
        <begin position="1"/>
        <end position="60"/>
    </location>
</feature>
<dbReference type="PANTHER" id="PTHR30055">
    <property type="entry name" value="HTH-TYPE TRANSCRIPTIONAL REGULATOR RUTR"/>
    <property type="match status" value="1"/>
</dbReference>
<dbReference type="RefSeq" id="WP_242374754.1">
    <property type="nucleotide sequence ID" value="NZ_JAKRKC020000001.1"/>
</dbReference>
<accession>A0ABT0FY13</accession>
<dbReference type="SUPFAM" id="SSF46689">
    <property type="entry name" value="Homeodomain-like"/>
    <property type="match status" value="1"/>
</dbReference>
<keyword evidence="4" id="KW-0804">Transcription</keyword>
<evidence type="ECO:0000256" key="5">
    <source>
        <dbReference type="PROSITE-ProRule" id="PRU00335"/>
    </source>
</evidence>
<dbReference type="Pfam" id="PF02909">
    <property type="entry name" value="TetR_C_1"/>
    <property type="match status" value="1"/>
</dbReference>
<gene>
    <name evidence="7" type="ORF">MF672_025690</name>
</gene>
<keyword evidence="2" id="KW-0805">Transcription regulation</keyword>
<reference evidence="7 8" key="1">
    <citation type="submission" date="2022-04" db="EMBL/GenBank/DDBJ databases">
        <title>Genome draft of Actinomadura sp. ATCC 31491.</title>
        <authorList>
            <person name="Shi X."/>
            <person name="Du Y."/>
        </authorList>
    </citation>
    <scope>NUCLEOTIDE SEQUENCE [LARGE SCALE GENOMIC DNA]</scope>
    <source>
        <strain evidence="7 8">ATCC 31491</strain>
    </source>
</reference>
<evidence type="ECO:0000313" key="7">
    <source>
        <dbReference type="EMBL" id="MCK2217154.1"/>
    </source>
</evidence>
<keyword evidence="1" id="KW-0678">Repressor</keyword>
<dbReference type="PANTHER" id="PTHR30055:SF151">
    <property type="entry name" value="TRANSCRIPTIONAL REGULATORY PROTEIN"/>
    <property type="match status" value="1"/>
</dbReference>
<keyword evidence="3 5" id="KW-0238">DNA-binding</keyword>
<dbReference type="SUPFAM" id="SSF48498">
    <property type="entry name" value="Tetracyclin repressor-like, C-terminal domain"/>
    <property type="match status" value="1"/>
</dbReference>
<dbReference type="PROSITE" id="PS50977">
    <property type="entry name" value="HTH_TETR_2"/>
    <property type="match status" value="1"/>
</dbReference>
<evidence type="ECO:0000256" key="3">
    <source>
        <dbReference type="ARBA" id="ARBA00023125"/>
    </source>
</evidence>
<evidence type="ECO:0000256" key="4">
    <source>
        <dbReference type="ARBA" id="ARBA00023163"/>
    </source>
</evidence>
<dbReference type="Pfam" id="PF00440">
    <property type="entry name" value="TetR_N"/>
    <property type="match status" value="1"/>
</dbReference>
<name>A0ABT0FY13_9ACTN</name>
<dbReference type="InterPro" id="IPR009057">
    <property type="entry name" value="Homeodomain-like_sf"/>
</dbReference>
<keyword evidence="8" id="KW-1185">Reference proteome</keyword>
<proteinExistence type="predicted"/>
<dbReference type="PRINTS" id="PR00400">
    <property type="entry name" value="TETREPRESSOR"/>
</dbReference>
<dbReference type="InterPro" id="IPR050109">
    <property type="entry name" value="HTH-type_TetR-like_transc_reg"/>
</dbReference>
<dbReference type="InterPro" id="IPR004111">
    <property type="entry name" value="Repressor_TetR_C"/>
</dbReference>
<comment type="caution">
    <text evidence="7">The sequence shown here is derived from an EMBL/GenBank/DDBJ whole genome shotgun (WGS) entry which is preliminary data.</text>
</comment>
<dbReference type="PRINTS" id="PR00455">
    <property type="entry name" value="HTHTETR"/>
</dbReference>
<dbReference type="Proteomes" id="UP001317259">
    <property type="component" value="Unassembled WGS sequence"/>
</dbReference>
<dbReference type="InterPro" id="IPR036271">
    <property type="entry name" value="Tet_transcr_reg_TetR-rel_C_sf"/>
</dbReference>
<sequence length="202" mass="21743">MSTEKVLDAALGLVDREGVAALSMRRLGRELGVEAMTLYYYVPNKDAVLDGLIDRTLSRARVHPEGPWRAWARDFALSFRSALLAHPALLPLLATRPVTTPGGLETVERAARALTDEGFTPTEALHVITTLATFVIGQVLAEAGQTPGHTDPDPALVPDPAHHPTLMRALSAGLGTPADHEDRFTYALDALLTGLRPRDTTP</sequence>